<evidence type="ECO:0000256" key="5">
    <source>
        <dbReference type="HAMAP-Rule" id="MF_01114"/>
    </source>
</evidence>
<dbReference type="Pfam" id="PF21981">
    <property type="entry name" value="RecX_HTH3"/>
    <property type="match status" value="1"/>
</dbReference>
<evidence type="ECO:0000256" key="3">
    <source>
        <dbReference type="ARBA" id="ARBA00018111"/>
    </source>
</evidence>
<dbReference type="HOGENOM" id="CLU_962481_0_0_11"/>
<evidence type="ECO:0000313" key="9">
    <source>
        <dbReference type="EMBL" id="BAJ73268.1"/>
    </source>
</evidence>
<feature type="domain" description="RecX second three-helical" evidence="7">
    <location>
        <begin position="197"/>
        <end position="237"/>
    </location>
</feature>
<accession>E8N9M1</accession>
<keyword evidence="4 5" id="KW-0963">Cytoplasm</keyword>
<comment type="function">
    <text evidence="5">Modulates RecA activity.</text>
</comment>
<dbReference type="HAMAP" id="MF_01114">
    <property type="entry name" value="RecX"/>
    <property type="match status" value="1"/>
</dbReference>
<dbReference type="EMBL" id="AP012052">
    <property type="protein sequence ID" value="BAJ73268.1"/>
    <property type="molecule type" value="Genomic_DNA"/>
</dbReference>
<dbReference type="AlphaFoldDB" id="E8N9M1"/>
<feature type="domain" description="RecX third three-helical" evidence="8">
    <location>
        <begin position="243"/>
        <end position="286"/>
    </location>
</feature>
<dbReference type="PANTHER" id="PTHR33602:SF1">
    <property type="entry name" value="REGULATORY PROTEIN RECX FAMILY PROTEIN"/>
    <property type="match status" value="1"/>
</dbReference>
<dbReference type="PANTHER" id="PTHR33602">
    <property type="entry name" value="REGULATORY PROTEIN RECX FAMILY PROTEIN"/>
    <property type="match status" value="1"/>
</dbReference>
<name>E8N9M1_MICTS</name>
<evidence type="ECO:0000256" key="4">
    <source>
        <dbReference type="ARBA" id="ARBA00022490"/>
    </source>
</evidence>
<protein>
    <recommendedName>
        <fullName evidence="3 5">Regulatory protein RecX</fullName>
    </recommendedName>
</protein>
<evidence type="ECO:0000259" key="7">
    <source>
        <dbReference type="Pfam" id="PF02631"/>
    </source>
</evidence>
<evidence type="ECO:0000259" key="8">
    <source>
        <dbReference type="Pfam" id="PF21981"/>
    </source>
</evidence>
<dbReference type="InterPro" id="IPR053924">
    <property type="entry name" value="RecX_HTH_2nd"/>
</dbReference>
<evidence type="ECO:0000256" key="1">
    <source>
        <dbReference type="ARBA" id="ARBA00004496"/>
    </source>
</evidence>
<proteinExistence type="inferred from homology"/>
<organism evidence="9 10">
    <name type="scientific">Microbacterium testaceum (strain StLB037)</name>
    <dbReference type="NCBI Taxonomy" id="979556"/>
    <lineage>
        <taxon>Bacteria</taxon>
        <taxon>Bacillati</taxon>
        <taxon>Actinomycetota</taxon>
        <taxon>Actinomycetes</taxon>
        <taxon>Micrococcales</taxon>
        <taxon>Microbacteriaceae</taxon>
        <taxon>Microbacterium</taxon>
    </lineage>
</organism>
<evidence type="ECO:0000256" key="2">
    <source>
        <dbReference type="ARBA" id="ARBA00009695"/>
    </source>
</evidence>
<feature type="compositionally biased region" description="Basic and acidic residues" evidence="6">
    <location>
        <begin position="59"/>
        <end position="73"/>
    </location>
</feature>
<feature type="region of interest" description="Disordered" evidence="6">
    <location>
        <begin position="298"/>
        <end position="317"/>
    </location>
</feature>
<dbReference type="GO" id="GO:0006282">
    <property type="term" value="P:regulation of DNA repair"/>
    <property type="evidence" value="ECO:0007669"/>
    <property type="project" value="UniProtKB-UniRule"/>
</dbReference>
<dbReference type="InterPro" id="IPR053925">
    <property type="entry name" value="RecX_HTH_3rd"/>
</dbReference>
<dbReference type="Pfam" id="PF02631">
    <property type="entry name" value="RecX_HTH2"/>
    <property type="match status" value="1"/>
</dbReference>
<evidence type="ECO:0000313" key="10">
    <source>
        <dbReference type="Proteomes" id="UP000008975"/>
    </source>
</evidence>
<reference key="2">
    <citation type="submission" date="2011-02" db="EMBL/GenBank/DDBJ databases">
        <title>Genome sequence of Microbacterium testaceum StLB037.</title>
        <authorList>
            <person name="Morohoshi T."/>
            <person name="Wang W.Z."/>
            <person name="Someya N."/>
            <person name="Ikeda T."/>
        </authorList>
    </citation>
    <scope>NUCLEOTIDE SEQUENCE</scope>
    <source>
        <strain>StLB037</strain>
    </source>
</reference>
<dbReference type="InterPro" id="IPR003783">
    <property type="entry name" value="Regulatory_RecX"/>
</dbReference>
<reference evidence="9 10" key="1">
    <citation type="journal article" date="2011" name="J. Bacteriol.">
        <title>Genome sequence of Microbacterium testaceum StLB037, an N-acylhomoserine lactone-degrading bacterium isolated from potato leaves.</title>
        <authorList>
            <person name="Morohoshi T."/>
            <person name="Wang W.-Z."/>
            <person name="Someya N."/>
            <person name="Ikeda T."/>
        </authorList>
    </citation>
    <scope>NUCLEOTIDE SEQUENCE [LARGE SCALE GENOMIC DNA]</scope>
    <source>
        <strain evidence="9 10">StLB037</strain>
    </source>
</reference>
<dbReference type="Gene3D" id="1.10.10.10">
    <property type="entry name" value="Winged helix-like DNA-binding domain superfamily/Winged helix DNA-binding domain"/>
    <property type="match status" value="1"/>
</dbReference>
<dbReference type="KEGG" id="mts:MTES_0304"/>
<gene>
    <name evidence="5" type="primary">recX</name>
    <name evidence="9" type="ordered locus">MTES_0304</name>
</gene>
<dbReference type="GO" id="GO:0005737">
    <property type="term" value="C:cytoplasm"/>
    <property type="evidence" value="ECO:0007669"/>
    <property type="project" value="UniProtKB-SubCell"/>
</dbReference>
<sequence>MTDGQRPGRHRGLSSVDGGPGVAGDDALAPVIPLFGGARSRSTAGRDAGESTPFGILDAGERFGRREADDSARFGHPSMLRTRDRDHGGAWSDDAWSASTGAGTAGSDGAGFDSAGPDGAGPDSAGFDDPRFATPGHDAETAQDDVRERAEALLLRKLRSRSLSISEARSALREVPGADDVVITELIDRFVDLGYLNDAVFTEQLVLSAVERRGEGRRAVANTLLKRGIPRDIADAAIAEMPDDDAERALEYARSKARGVGGKDDDAALRRLAGQLARRGYPSSVALTAARQALREVGVGRSRPARPTSGVRFTPDE</sequence>
<feature type="region of interest" description="Disordered" evidence="6">
    <location>
        <begin position="1"/>
        <end position="144"/>
    </location>
</feature>
<dbReference type="Proteomes" id="UP000008975">
    <property type="component" value="Chromosome"/>
</dbReference>
<dbReference type="STRING" id="979556.MTES_0304"/>
<comment type="subcellular location">
    <subcellularLocation>
        <location evidence="1 5">Cytoplasm</location>
    </subcellularLocation>
</comment>
<comment type="similarity">
    <text evidence="2 5">Belongs to the RecX family.</text>
</comment>
<dbReference type="InterPro" id="IPR036388">
    <property type="entry name" value="WH-like_DNA-bd_sf"/>
</dbReference>
<evidence type="ECO:0000256" key="6">
    <source>
        <dbReference type="SAM" id="MobiDB-lite"/>
    </source>
</evidence>
<feature type="compositionally biased region" description="Low complexity" evidence="6">
    <location>
        <begin position="110"/>
        <end position="127"/>
    </location>
</feature>
<dbReference type="eggNOG" id="COG2137">
    <property type="taxonomic scope" value="Bacteria"/>
</dbReference>